<dbReference type="InterPro" id="IPR050703">
    <property type="entry name" value="Flavin_MAO"/>
</dbReference>
<dbReference type="PANTHER" id="PTHR43563:SF1">
    <property type="entry name" value="AMINE OXIDASE [FLAVIN-CONTAINING] B"/>
    <property type="match status" value="1"/>
</dbReference>
<dbReference type="SUPFAM" id="SSF54373">
    <property type="entry name" value="FAD-linked reductases, C-terminal domain"/>
    <property type="match status" value="1"/>
</dbReference>
<dbReference type="EC" id="1.4.3.10" evidence="3"/>
<evidence type="ECO:0000256" key="1">
    <source>
        <dbReference type="ARBA" id="ARBA00005995"/>
    </source>
</evidence>
<dbReference type="EMBL" id="CXWD01000010">
    <property type="protein sequence ID" value="CTQ71514.1"/>
    <property type="molecule type" value="Genomic_DNA"/>
</dbReference>
<dbReference type="InterPro" id="IPR002937">
    <property type="entry name" value="Amino_oxidase"/>
</dbReference>
<evidence type="ECO:0000259" key="2">
    <source>
        <dbReference type="Pfam" id="PF01593"/>
    </source>
</evidence>
<feature type="domain" description="Amine oxidase" evidence="2">
    <location>
        <begin position="71"/>
        <end position="143"/>
    </location>
</feature>
<proteinExistence type="inferred from homology"/>
<dbReference type="GO" id="GO:0050232">
    <property type="term" value="F:putrescine oxidase activity"/>
    <property type="evidence" value="ECO:0007669"/>
    <property type="project" value="UniProtKB-EC"/>
</dbReference>
<reference evidence="4" key="1">
    <citation type="submission" date="2015-07" db="EMBL/GenBank/DDBJ databases">
        <authorList>
            <person name="Rodrigo-Torres Lidia"/>
            <person name="Arahal R.David."/>
        </authorList>
    </citation>
    <scope>NUCLEOTIDE SEQUENCE [LARGE SCALE GENOMIC DNA]</scope>
    <source>
        <strain evidence="4">CECT 5112</strain>
    </source>
</reference>
<protein>
    <submittedName>
        <fullName evidence="3">Putrescine oxidase</fullName>
        <ecNumber evidence="3">1.4.3.10</ecNumber>
    </submittedName>
</protein>
<dbReference type="SUPFAM" id="SSF51905">
    <property type="entry name" value="FAD/NAD(P)-binding domain"/>
    <property type="match status" value="1"/>
</dbReference>
<sequence>MFLLWVQIINYAILRALFPCEDLTKTGLNNHAIHIAAEREWFAYGHFFILAQQVPLMSEHSTDIAIIGAGLCGLATAALLSSLGVDARVFEASKTAGGRIRSLPGPSSPDLRYDLGPAWIWPHNQRMLQLAEQLDLPLMRQHSAGNLIFQDQTGSIRRDLAFATMGDALRIPGGLARISDGLAARLSDGTVAYQHAVTAIEQDTFGLTVSGKTPEGPFRVSCRQIILALPPRLAAARIAFLPDLVAETKQDMSAVPTWMAGHAKLIAVYDRPFWRAQGFSGDAISHVGPLVEIHDASAEEDPQGEAALFGFVAPQEVQNTADREAFVSRALLQLKELFGPEAGRPAKVFLKVWAADPLVATKRDQETLTSHPQYGPLPIVESWHDRLFLSGTETAPENGGFLEGALEAAERSVAWVRRHLAKSNNAVPGL</sequence>
<dbReference type="STRING" id="388408.LAX5112_02849"/>
<dbReference type="AlphaFoldDB" id="A0A0M7ACZ2"/>
<evidence type="ECO:0000313" key="4">
    <source>
        <dbReference type="Proteomes" id="UP000053235"/>
    </source>
</evidence>
<gene>
    <name evidence="3" type="primary">puo_2</name>
    <name evidence="3" type="ORF">LAX5112_02849</name>
</gene>
<accession>A0A0M7ACZ2</accession>
<dbReference type="Gene3D" id="3.50.50.60">
    <property type="entry name" value="FAD/NAD(P)-binding domain"/>
    <property type="match status" value="2"/>
</dbReference>
<dbReference type="PANTHER" id="PTHR43563">
    <property type="entry name" value="AMINE OXIDASE"/>
    <property type="match status" value="1"/>
</dbReference>
<dbReference type="Pfam" id="PF01593">
    <property type="entry name" value="Amino_oxidase"/>
    <property type="match status" value="2"/>
</dbReference>
<dbReference type="Proteomes" id="UP000053235">
    <property type="component" value="Unassembled WGS sequence"/>
</dbReference>
<comment type="similarity">
    <text evidence="1">Belongs to the flavin monoamine oxidase family.</text>
</comment>
<dbReference type="InterPro" id="IPR036188">
    <property type="entry name" value="FAD/NAD-bd_sf"/>
</dbReference>
<name>A0A0M7ACZ2_9HYPH</name>
<evidence type="ECO:0000313" key="3">
    <source>
        <dbReference type="EMBL" id="CTQ71514.1"/>
    </source>
</evidence>
<organism evidence="3 4">
    <name type="scientific">Roseibium alexandrii</name>
    <dbReference type="NCBI Taxonomy" id="388408"/>
    <lineage>
        <taxon>Bacteria</taxon>
        <taxon>Pseudomonadati</taxon>
        <taxon>Pseudomonadota</taxon>
        <taxon>Alphaproteobacteria</taxon>
        <taxon>Hyphomicrobiales</taxon>
        <taxon>Stappiaceae</taxon>
        <taxon>Roseibium</taxon>
    </lineage>
</organism>
<keyword evidence="3" id="KW-0560">Oxidoreductase</keyword>
<feature type="domain" description="Amine oxidase" evidence="2">
    <location>
        <begin position="162"/>
        <end position="413"/>
    </location>
</feature>
<keyword evidence="4" id="KW-1185">Reference proteome</keyword>